<dbReference type="EC" id="6.1.1.17" evidence="3"/>
<dbReference type="GO" id="GO:0017102">
    <property type="term" value="C:methionyl glutamyl tRNA synthetase complex"/>
    <property type="evidence" value="ECO:0007669"/>
    <property type="project" value="TreeGrafter"/>
</dbReference>
<evidence type="ECO:0000256" key="2">
    <source>
        <dbReference type="ARBA" id="ARBA00008927"/>
    </source>
</evidence>
<evidence type="ECO:0000256" key="7">
    <source>
        <dbReference type="ARBA" id="ARBA00022840"/>
    </source>
</evidence>
<dbReference type="FunFam" id="3.40.50.620:FF:000070">
    <property type="entry name" value="Bifunctional glutamate/proline--tRNA ligase"/>
    <property type="match status" value="1"/>
</dbReference>
<keyword evidence="18" id="KW-1185">Reference proteome</keyword>
<dbReference type="GO" id="GO:0006424">
    <property type="term" value="P:glutamyl-tRNA aminoacylation"/>
    <property type="evidence" value="ECO:0007669"/>
    <property type="project" value="InterPro"/>
</dbReference>
<comment type="catalytic activity">
    <reaction evidence="11">
        <text>tRNA(Glu) + L-glutamate + ATP = L-glutamyl-tRNA(Glu) + AMP + diphosphate</text>
        <dbReference type="Rhea" id="RHEA:23540"/>
        <dbReference type="Rhea" id="RHEA-COMP:9663"/>
        <dbReference type="Rhea" id="RHEA-COMP:9680"/>
        <dbReference type="ChEBI" id="CHEBI:29985"/>
        <dbReference type="ChEBI" id="CHEBI:30616"/>
        <dbReference type="ChEBI" id="CHEBI:33019"/>
        <dbReference type="ChEBI" id="CHEBI:78442"/>
        <dbReference type="ChEBI" id="CHEBI:78520"/>
        <dbReference type="ChEBI" id="CHEBI:456215"/>
        <dbReference type="EC" id="6.1.1.17"/>
    </reaction>
</comment>
<evidence type="ECO:0000259" key="16">
    <source>
        <dbReference type="Pfam" id="PF20974"/>
    </source>
</evidence>
<dbReference type="FunFam" id="3.90.800.10:FF:000001">
    <property type="entry name" value="Glutamine--tRNA ligase"/>
    <property type="match status" value="1"/>
</dbReference>
<dbReference type="InterPro" id="IPR020056">
    <property type="entry name" value="Rbsml_bL25/Gln-tRNA_synth_N"/>
</dbReference>
<evidence type="ECO:0000313" key="17">
    <source>
        <dbReference type="EMBL" id="KAK6589669.1"/>
    </source>
</evidence>
<dbReference type="Gene3D" id="2.40.240.10">
    <property type="entry name" value="Ribosomal Protein L25, Chain P"/>
    <property type="match status" value="1"/>
</dbReference>
<evidence type="ECO:0000256" key="13">
    <source>
        <dbReference type="SAM" id="MobiDB-lite"/>
    </source>
</evidence>
<comment type="caution">
    <text evidence="17">The sequence shown here is derived from an EMBL/GenBank/DDBJ whole genome shotgun (WGS) entry which is preliminary data.</text>
</comment>
<dbReference type="InterPro" id="IPR020058">
    <property type="entry name" value="Glu/Gln-tRNA-synth_Ib_cat-dom"/>
</dbReference>
<dbReference type="AlphaFoldDB" id="A0AAV9XZX0"/>
<dbReference type="Gene3D" id="3.40.50.620">
    <property type="entry name" value="HUPs"/>
    <property type="match status" value="1"/>
</dbReference>
<dbReference type="InterPro" id="IPR050132">
    <property type="entry name" value="Gln/Glu-tRNA_Ligase"/>
</dbReference>
<dbReference type="InterPro" id="IPR020059">
    <property type="entry name" value="Glu/Gln-tRNA-synth_Ib_codon-bd"/>
</dbReference>
<feature type="region of interest" description="Disordered" evidence="13">
    <location>
        <begin position="1"/>
        <end position="21"/>
    </location>
</feature>
<dbReference type="InterPro" id="IPR004526">
    <property type="entry name" value="Glu-tRNA-synth_arc/euk"/>
</dbReference>
<dbReference type="SUPFAM" id="SSF52374">
    <property type="entry name" value="Nucleotidylyl transferase"/>
    <property type="match status" value="1"/>
</dbReference>
<feature type="domain" description="Glutamyl/glutaminyl-tRNA synthetase class Ib anti-codon binding" evidence="15">
    <location>
        <begin position="339"/>
        <end position="416"/>
    </location>
</feature>
<feature type="domain" description="tRNA synthetases class I (E and Q) anti-codon binding" evidence="16">
    <location>
        <begin position="443"/>
        <end position="517"/>
    </location>
</feature>
<dbReference type="InterPro" id="IPR020061">
    <property type="entry name" value="Glu_tRNA_lig_a-bdl"/>
</dbReference>
<dbReference type="HAMAP" id="MF_02076">
    <property type="entry name" value="Glu_tRNA_synth_type2"/>
    <property type="match status" value="1"/>
</dbReference>
<dbReference type="GO" id="GO:0005524">
    <property type="term" value="F:ATP binding"/>
    <property type="evidence" value="ECO:0007669"/>
    <property type="project" value="UniProtKB-KW"/>
</dbReference>
<evidence type="ECO:0000256" key="6">
    <source>
        <dbReference type="ARBA" id="ARBA00022741"/>
    </source>
</evidence>
<feature type="compositionally biased region" description="Polar residues" evidence="13">
    <location>
        <begin position="1"/>
        <end position="17"/>
    </location>
</feature>
<keyword evidence="4" id="KW-0963">Cytoplasm</keyword>
<dbReference type="Pfam" id="PF03950">
    <property type="entry name" value="tRNA-synt_1c_C"/>
    <property type="match status" value="1"/>
</dbReference>
<dbReference type="PANTHER" id="PTHR43097:SF5">
    <property type="entry name" value="GLUTAMATE--TRNA LIGASE"/>
    <property type="match status" value="1"/>
</dbReference>
<dbReference type="Pfam" id="PF20974">
    <property type="entry name" value="tRNA-synt_1c_C2"/>
    <property type="match status" value="1"/>
</dbReference>
<evidence type="ECO:0000256" key="4">
    <source>
        <dbReference type="ARBA" id="ARBA00022490"/>
    </source>
</evidence>
<dbReference type="InterPro" id="IPR049437">
    <property type="entry name" value="tRNA-synt_1c_C2"/>
</dbReference>
<dbReference type="InterPro" id="IPR001412">
    <property type="entry name" value="aa-tRNA-synth_I_CS"/>
</dbReference>
<dbReference type="InterPro" id="IPR011035">
    <property type="entry name" value="Ribosomal_bL25/Gln-tRNA_synth"/>
</dbReference>
<comment type="subcellular location">
    <subcellularLocation>
        <location evidence="1">Cytoplasm</location>
    </subcellularLocation>
</comment>
<comment type="similarity">
    <text evidence="2">Belongs to the class-I aminoacyl-tRNA synthetase family. Glutamate--tRNA ligase type 2 subfamily.</text>
</comment>
<name>A0AAV9XZX0_9CRYT</name>
<dbReference type="SUPFAM" id="SSF50715">
    <property type="entry name" value="Ribosomal protein L25-like"/>
    <property type="match status" value="1"/>
</dbReference>
<dbReference type="Pfam" id="PF00749">
    <property type="entry name" value="tRNA-synt_1c"/>
    <property type="match status" value="1"/>
</dbReference>
<protein>
    <recommendedName>
        <fullName evidence="3">glutamate--tRNA ligase</fullName>
        <ecNumber evidence="3">6.1.1.17</ecNumber>
    </recommendedName>
    <alternativeName>
        <fullName evidence="10">Glutamyl-tRNA synthetase</fullName>
    </alternativeName>
</protein>
<feature type="domain" description="Glutamyl/glutaminyl-tRNA synthetase class Ib catalytic" evidence="14">
    <location>
        <begin position="31"/>
        <end position="335"/>
    </location>
</feature>
<dbReference type="EMBL" id="JAWDEY010000011">
    <property type="protein sequence ID" value="KAK6589669.1"/>
    <property type="molecule type" value="Genomic_DNA"/>
</dbReference>
<dbReference type="GO" id="GO:0005829">
    <property type="term" value="C:cytosol"/>
    <property type="evidence" value="ECO:0007669"/>
    <property type="project" value="TreeGrafter"/>
</dbReference>
<proteinExistence type="inferred from homology"/>
<evidence type="ECO:0000313" key="18">
    <source>
        <dbReference type="Proteomes" id="UP001311799"/>
    </source>
</evidence>
<dbReference type="GO" id="GO:0004818">
    <property type="term" value="F:glutamate-tRNA ligase activity"/>
    <property type="evidence" value="ECO:0007669"/>
    <property type="project" value="UniProtKB-EC"/>
</dbReference>
<accession>A0AAV9XZX0</accession>
<keyword evidence="8 12" id="KW-0648">Protein biosynthesis</keyword>
<evidence type="ECO:0000256" key="8">
    <source>
        <dbReference type="ARBA" id="ARBA00022917"/>
    </source>
</evidence>
<dbReference type="InterPro" id="IPR014729">
    <property type="entry name" value="Rossmann-like_a/b/a_fold"/>
</dbReference>
<gene>
    <name evidence="17" type="ORF">RS030_158</name>
</gene>
<organism evidence="17 18">
    <name type="scientific">Cryptosporidium xiaoi</name>
    <dbReference type="NCBI Taxonomy" id="659607"/>
    <lineage>
        <taxon>Eukaryota</taxon>
        <taxon>Sar</taxon>
        <taxon>Alveolata</taxon>
        <taxon>Apicomplexa</taxon>
        <taxon>Conoidasida</taxon>
        <taxon>Coccidia</taxon>
        <taxon>Eucoccidiorida</taxon>
        <taxon>Eimeriorina</taxon>
        <taxon>Cryptosporidiidae</taxon>
        <taxon>Cryptosporidium</taxon>
    </lineage>
</organism>
<dbReference type="NCBIfam" id="TIGR00463">
    <property type="entry name" value="gltX_arch"/>
    <property type="match status" value="1"/>
</dbReference>
<evidence type="ECO:0000259" key="15">
    <source>
        <dbReference type="Pfam" id="PF03950"/>
    </source>
</evidence>
<evidence type="ECO:0000259" key="14">
    <source>
        <dbReference type="Pfam" id="PF00749"/>
    </source>
</evidence>
<dbReference type="PRINTS" id="PR00987">
    <property type="entry name" value="TRNASYNTHGLU"/>
</dbReference>
<evidence type="ECO:0000256" key="12">
    <source>
        <dbReference type="RuleBase" id="RU363037"/>
    </source>
</evidence>
<dbReference type="Gene3D" id="1.10.1160.10">
    <property type="entry name" value="Glutamyl-trna Synthetase, Domain 2"/>
    <property type="match status" value="1"/>
</dbReference>
<reference evidence="17 18" key="1">
    <citation type="submission" date="2023-10" db="EMBL/GenBank/DDBJ databases">
        <title>Comparative genomics analysis reveals potential genetic determinants of host preference in Cryptosporidium xiaoi.</title>
        <authorList>
            <person name="Xiao L."/>
            <person name="Li J."/>
        </authorList>
    </citation>
    <scope>NUCLEOTIDE SEQUENCE [LARGE SCALE GENOMIC DNA]</scope>
    <source>
        <strain evidence="17 18">52996</strain>
    </source>
</reference>
<evidence type="ECO:0000256" key="9">
    <source>
        <dbReference type="ARBA" id="ARBA00023146"/>
    </source>
</evidence>
<keyword evidence="7 12" id="KW-0067">ATP-binding</keyword>
<keyword evidence="5 12" id="KW-0436">Ligase</keyword>
<evidence type="ECO:0000256" key="3">
    <source>
        <dbReference type="ARBA" id="ARBA00012835"/>
    </source>
</evidence>
<keyword evidence="6 12" id="KW-0547">Nucleotide-binding</keyword>
<evidence type="ECO:0000256" key="5">
    <source>
        <dbReference type="ARBA" id="ARBA00022598"/>
    </source>
</evidence>
<evidence type="ECO:0000256" key="10">
    <source>
        <dbReference type="ARBA" id="ARBA00030865"/>
    </source>
</evidence>
<dbReference type="PROSITE" id="PS00178">
    <property type="entry name" value="AA_TRNA_LIGASE_I"/>
    <property type="match status" value="1"/>
</dbReference>
<evidence type="ECO:0000256" key="1">
    <source>
        <dbReference type="ARBA" id="ARBA00004496"/>
    </source>
</evidence>
<keyword evidence="9 12" id="KW-0030">Aminoacyl-tRNA synthetase</keyword>
<evidence type="ECO:0000256" key="11">
    <source>
        <dbReference type="ARBA" id="ARBA00048351"/>
    </source>
</evidence>
<sequence>MTSHINTKSDSNKSAKTGQYEGKLPNAIQGQVVTRFPPEPSGYLHIGHAKAALLNYYYANKYDGKMLLRFDDTNPVLENEEFQESIQEDLKILGITPFNVSFTSDHFETIMNYCEEMFKLGKAYVDDTCIEVMREERGKGIESKNRNNSVDENLRLWKEMIDGTEHGIKCCVRAKIDMQCKNKCMRDPVLYRCVLTPHHRTGTKYKVYPTYDFACPIVDSIEGVTHALRSNEYSDRIEQYNWVINALNLRPVEIYEFSRLNFVNTVLSKRKLTWIVNNGLVDGWDDPRFPTVRGIIRRGLSPDALLQFVAEQGPSKNSNLMEWDKLWSINKQLMDPIVPRYFAVGQDAVILNLKDAPDEPLINERDMHQKNPSLGKGKIVMYKSILIDRDDAIQITSGEEITLMKWGNAIIDEVSQINNIESNDIVFEGRLNLQGDFKSTKKKIHWISNLPSNLTKCIIREYDLLINKRKPEEGDEIQDLVNRDSLFKTPVYCDPLIKDLKRGDRLQLERRGYFIVDRSFDQNKPNDPIILIKIPDGKTKASSTISSKIDAQKLVKGKN</sequence>
<dbReference type="InterPro" id="IPR000924">
    <property type="entry name" value="Glu/Gln-tRNA-synth"/>
</dbReference>
<dbReference type="FunFam" id="1.10.1160.10:FF:000001">
    <property type="entry name" value="Glutamine--tRNA ligase"/>
    <property type="match status" value="1"/>
</dbReference>
<dbReference type="PANTHER" id="PTHR43097">
    <property type="entry name" value="GLUTAMINE-TRNA LIGASE"/>
    <property type="match status" value="1"/>
</dbReference>
<dbReference type="Gene3D" id="3.90.800.10">
    <property type="entry name" value="Glutamyl-tRNA Synthetase, Domain 3"/>
    <property type="match status" value="1"/>
</dbReference>
<dbReference type="CDD" id="cd00807">
    <property type="entry name" value="GlnRS_core"/>
    <property type="match status" value="1"/>
</dbReference>
<dbReference type="Proteomes" id="UP001311799">
    <property type="component" value="Unassembled WGS sequence"/>
</dbReference>